<evidence type="ECO:0008006" key="3">
    <source>
        <dbReference type="Google" id="ProtNLM"/>
    </source>
</evidence>
<comment type="caution">
    <text evidence="1">The sequence shown here is derived from an EMBL/GenBank/DDBJ whole genome shotgun (WGS) entry which is preliminary data.</text>
</comment>
<gene>
    <name evidence="1" type="ORF">EW146_g9017</name>
</gene>
<reference evidence="1 2" key="1">
    <citation type="submission" date="2019-02" db="EMBL/GenBank/DDBJ databases">
        <title>Genome sequencing of the rare red list fungi Bondarzewia mesenterica.</title>
        <authorList>
            <person name="Buettner E."/>
            <person name="Kellner H."/>
        </authorList>
    </citation>
    <scope>NUCLEOTIDE SEQUENCE [LARGE SCALE GENOMIC DNA]</scope>
    <source>
        <strain evidence="1 2">DSM 108281</strain>
    </source>
</reference>
<dbReference type="OrthoDB" id="3260407at2759"/>
<sequence>MDDFTLHSPVDKYIESNIVSYIQSALQQRTSTDSSFRPTVSMTLPLYDNHPPPEHPYLRASSSYSAVVQLYARSSQLDTAFTRYLRIGDIAPWCQFGCHRLETVHHIFVICPTFTSMRTSMLRELVDETSKLLGQRPFTRDHSLILDIARGLFSDGGNWPQHSSHFYFGTVPPLPTLDDHTFTDRHRLLTRISQIWHSMSIRLAGWIWGKYKRDTRLRN</sequence>
<dbReference type="EMBL" id="SGPL01000704">
    <property type="protein sequence ID" value="THH08366.1"/>
    <property type="molecule type" value="Genomic_DNA"/>
</dbReference>
<dbReference type="Proteomes" id="UP000310158">
    <property type="component" value="Unassembled WGS sequence"/>
</dbReference>
<dbReference type="AlphaFoldDB" id="A0A4S4L9L3"/>
<keyword evidence="2" id="KW-1185">Reference proteome</keyword>
<proteinExistence type="predicted"/>
<protein>
    <recommendedName>
        <fullName evidence="3">Reverse transcriptase zinc-binding domain-containing protein</fullName>
    </recommendedName>
</protein>
<evidence type="ECO:0000313" key="2">
    <source>
        <dbReference type="Proteomes" id="UP000310158"/>
    </source>
</evidence>
<name>A0A4S4L9L3_9AGAM</name>
<evidence type="ECO:0000313" key="1">
    <source>
        <dbReference type="EMBL" id="THH08366.1"/>
    </source>
</evidence>
<organism evidence="1 2">
    <name type="scientific">Bondarzewia mesenterica</name>
    <dbReference type="NCBI Taxonomy" id="1095465"/>
    <lineage>
        <taxon>Eukaryota</taxon>
        <taxon>Fungi</taxon>
        <taxon>Dikarya</taxon>
        <taxon>Basidiomycota</taxon>
        <taxon>Agaricomycotina</taxon>
        <taxon>Agaricomycetes</taxon>
        <taxon>Russulales</taxon>
        <taxon>Bondarzewiaceae</taxon>
        <taxon>Bondarzewia</taxon>
    </lineage>
</organism>
<accession>A0A4S4L9L3</accession>